<gene>
    <name evidence="1" type="ORF">SAE02_28240</name>
</gene>
<dbReference type="AlphaFoldDB" id="A0A512DQG6"/>
<evidence type="ECO:0000313" key="2">
    <source>
        <dbReference type="Proteomes" id="UP000321523"/>
    </source>
</evidence>
<dbReference type="OrthoDB" id="7592571at2"/>
<dbReference type="EMBL" id="BJYZ01000012">
    <property type="protein sequence ID" value="GEO38676.1"/>
    <property type="molecule type" value="Genomic_DNA"/>
</dbReference>
<evidence type="ECO:0000313" key="1">
    <source>
        <dbReference type="EMBL" id="GEO38676.1"/>
    </source>
</evidence>
<comment type="caution">
    <text evidence="1">The sequence shown here is derived from an EMBL/GenBank/DDBJ whole genome shotgun (WGS) entry which is preliminary data.</text>
</comment>
<name>A0A512DQG6_9PROT</name>
<dbReference type="RefSeq" id="WP_147040451.1">
    <property type="nucleotide sequence ID" value="NZ_BJYZ01000012.1"/>
</dbReference>
<sequence>MPAGIERHAVLVAALIDAGELTQGVADAQFADLGHDARSDLTDALMALLIGIACCVRQSWRTGFHQLGGLPEAELRSVGAGPLPDAITTKTAEGFSLYGLYPETYLEAAGAVHAAERPTQVIGLRSVGAPLAAAVAAGLGLRNAVTLRPTGHPFNREIRLSDGLSAEILAGKDARYAVVDEGPGLSGSSFGAVADFLEDAGVAPDRIHFFPSHAGMPGGCSSERHWLRWQKAHRPVVDIGDMLIHKPKRPEHRLETWAAELAGPPTGDMMEISGGWWRALRYSREAEWPPVKPQLERRKFLLPAAGGTWLLKFVGLGSMGERKLSRARSLHAAGFTPEVAGFRHGFLVERWIDGAVSLDQRFGERDRVVEQAGRYLGFRARHFEAGAGQGASLTALAEMARFNTAQTLGEEAARDLDRLVQDAGLLEDAVRRVETDNRLHAWEWLHAPDGRLLKTDALDHHAGHDLIACQDIAWDIAGAAVEFDLSESECLRLCRIVAGQSGHPVNPDLLALLTPCYLAFQMADHAMAVNTVAPESADAKRLRAATDRYVRRLERIIAAGRRDRSPMDTCIAAA</sequence>
<keyword evidence="2" id="KW-1185">Reference proteome</keyword>
<dbReference type="Proteomes" id="UP000321523">
    <property type="component" value="Unassembled WGS sequence"/>
</dbReference>
<accession>A0A512DQG6</accession>
<protein>
    <submittedName>
        <fullName evidence="1">Uncharacterized protein</fullName>
    </submittedName>
</protein>
<reference evidence="1 2" key="1">
    <citation type="submission" date="2019-07" db="EMBL/GenBank/DDBJ databases">
        <title>Whole genome shotgun sequence of Skermanella aerolata NBRC 106429.</title>
        <authorList>
            <person name="Hosoyama A."/>
            <person name="Uohara A."/>
            <person name="Ohji S."/>
            <person name="Ichikawa N."/>
        </authorList>
    </citation>
    <scope>NUCLEOTIDE SEQUENCE [LARGE SCALE GENOMIC DNA]</scope>
    <source>
        <strain evidence="1 2">NBRC 106429</strain>
    </source>
</reference>
<proteinExistence type="predicted"/>
<organism evidence="1 2">
    <name type="scientific">Skermanella aerolata</name>
    <dbReference type="NCBI Taxonomy" id="393310"/>
    <lineage>
        <taxon>Bacteria</taxon>
        <taxon>Pseudomonadati</taxon>
        <taxon>Pseudomonadota</taxon>
        <taxon>Alphaproteobacteria</taxon>
        <taxon>Rhodospirillales</taxon>
        <taxon>Azospirillaceae</taxon>
        <taxon>Skermanella</taxon>
    </lineage>
</organism>